<evidence type="ECO:0000313" key="1">
    <source>
        <dbReference type="EMBL" id="OCS85976.1"/>
    </source>
</evidence>
<protein>
    <submittedName>
        <fullName evidence="1">Uncharacterized protein</fullName>
    </submittedName>
</protein>
<dbReference type="EMBL" id="MATO01000064">
    <property type="protein sequence ID" value="OCS85976.1"/>
    <property type="molecule type" value="Genomic_DNA"/>
</dbReference>
<keyword evidence="2" id="KW-1185">Reference proteome</keyword>
<sequence>MEELQVEQWYLLVDEVTTAKIYEELPPLHEDDAALSNFIQVLKYEAADMQTLLQRLGVDNRKPFQFSALPVENNTKMLYTGMFYVQGAVMMGDFDAWDVVLDMFCLSLTADFSDMPRQMGDMVIEISFEAVMPWILTESM</sequence>
<dbReference type="Proteomes" id="UP000093482">
    <property type="component" value="Unassembled WGS sequence"/>
</dbReference>
<proteinExistence type="predicted"/>
<reference evidence="1 2" key="1">
    <citation type="submission" date="2016-07" db="EMBL/GenBank/DDBJ databases">
        <title>Caryophanon latum genome sequencing.</title>
        <authorList>
            <person name="Verma A."/>
            <person name="Pal Y."/>
            <person name="Krishnamurthi S."/>
        </authorList>
    </citation>
    <scope>NUCLEOTIDE SEQUENCE [LARGE SCALE GENOMIC DNA]</scope>
    <source>
        <strain evidence="1 2">DSM 14151</strain>
    </source>
</reference>
<comment type="caution">
    <text evidence="1">The sequence shown here is derived from an EMBL/GenBank/DDBJ whole genome shotgun (WGS) entry which is preliminary data.</text>
</comment>
<dbReference type="AlphaFoldDB" id="A0A1C0YFM8"/>
<organism evidence="1 2">
    <name type="scientific">Caryophanon latum</name>
    <dbReference type="NCBI Taxonomy" id="33977"/>
    <lineage>
        <taxon>Bacteria</taxon>
        <taxon>Bacillati</taxon>
        <taxon>Bacillota</taxon>
        <taxon>Bacilli</taxon>
        <taxon>Bacillales</taxon>
        <taxon>Caryophanaceae</taxon>
        <taxon>Caryophanon</taxon>
    </lineage>
</organism>
<dbReference type="RefSeq" id="WP_066466154.1">
    <property type="nucleotide sequence ID" value="NZ_MATO01000064.1"/>
</dbReference>
<gene>
    <name evidence="1" type="ORF">A6K76_14675</name>
</gene>
<name>A0A1C0YFM8_9BACL</name>
<accession>A0A1C0YFM8</accession>
<dbReference type="OrthoDB" id="1691135at2"/>
<evidence type="ECO:0000313" key="2">
    <source>
        <dbReference type="Proteomes" id="UP000093482"/>
    </source>
</evidence>